<accession>A0A8J6CBT4</accession>
<dbReference type="EMBL" id="JAGTXO010000024">
    <property type="protein sequence ID" value="KAG8461813.1"/>
    <property type="molecule type" value="Genomic_DNA"/>
</dbReference>
<keyword evidence="1 4" id="KW-0808">Transferase</keyword>
<reference evidence="5" key="1">
    <citation type="submission" date="2021-05" db="EMBL/GenBank/DDBJ databases">
        <title>The genome of the haptophyte Pavlova lutheri (Diacronema luteri, Pavlovales) - a model for lipid biosynthesis in eukaryotic algae.</title>
        <authorList>
            <person name="Hulatt C.J."/>
            <person name="Posewitz M.C."/>
        </authorList>
    </citation>
    <scope>NUCLEOTIDE SEQUENCE</scope>
    <source>
        <strain evidence="5">NIVA-4/92</strain>
    </source>
</reference>
<comment type="caution">
    <text evidence="5">The sequence shown here is derived from an EMBL/GenBank/DDBJ whole genome shotgun (WGS) entry which is preliminary data.</text>
</comment>
<dbReference type="PANTHER" id="PTHR23359">
    <property type="entry name" value="NUCLEOTIDE KINASE"/>
    <property type="match status" value="1"/>
</dbReference>
<dbReference type="AlphaFoldDB" id="A0A8J6CBT4"/>
<dbReference type="InterPro" id="IPR000850">
    <property type="entry name" value="Adenylat/UMP-CMP_kin"/>
</dbReference>
<dbReference type="Gene3D" id="3.40.50.300">
    <property type="entry name" value="P-loop containing nucleotide triphosphate hydrolases"/>
    <property type="match status" value="1"/>
</dbReference>
<dbReference type="HAMAP" id="MF_00235">
    <property type="entry name" value="Adenylate_kinase_Adk"/>
    <property type="match status" value="1"/>
</dbReference>
<dbReference type="OrthoDB" id="442176at2759"/>
<dbReference type="SUPFAM" id="SSF52540">
    <property type="entry name" value="P-loop containing nucleoside triphosphate hydrolases"/>
    <property type="match status" value="1"/>
</dbReference>
<dbReference type="OMA" id="GTQCDRM"/>
<keyword evidence="2" id="KW-0547">Nucleotide-binding</keyword>
<name>A0A8J6CBT4_DIALT</name>
<evidence type="ECO:0000313" key="6">
    <source>
        <dbReference type="Proteomes" id="UP000751190"/>
    </source>
</evidence>
<dbReference type="InterPro" id="IPR027417">
    <property type="entry name" value="P-loop_NTPase"/>
</dbReference>
<evidence type="ECO:0000256" key="4">
    <source>
        <dbReference type="RuleBase" id="RU003330"/>
    </source>
</evidence>
<evidence type="ECO:0000256" key="2">
    <source>
        <dbReference type="ARBA" id="ARBA00022741"/>
    </source>
</evidence>
<organism evidence="5 6">
    <name type="scientific">Diacronema lutheri</name>
    <name type="common">Unicellular marine alga</name>
    <name type="synonym">Monochrysis lutheri</name>
    <dbReference type="NCBI Taxonomy" id="2081491"/>
    <lineage>
        <taxon>Eukaryota</taxon>
        <taxon>Haptista</taxon>
        <taxon>Haptophyta</taxon>
        <taxon>Pavlovophyceae</taxon>
        <taxon>Pavlovales</taxon>
        <taxon>Pavlovaceae</taxon>
        <taxon>Diacronema</taxon>
    </lineage>
</organism>
<evidence type="ECO:0008006" key="7">
    <source>
        <dbReference type="Google" id="ProtNLM"/>
    </source>
</evidence>
<dbReference type="GO" id="GO:0019205">
    <property type="term" value="F:nucleobase-containing compound kinase activity"/>
    <property type="evidence" value="ECO:0007669"/>
    <property type="project" value="InterPro"/>
</dbReference>
<evidence type="ECO:0000256" key="3">
    <source>
        <dbReference type="ARBA" id="ARBA00022777"/>
    </source>
</evidence>
<keyword evidence="6" id="KW-1185">Reference proteome</keyword>
<protein>
    <recommendedName>
        <fullName evidence="7">Adenylate kinase</fullName>
    </recommendedName>
</protein>
<evidence type="ECO:0000313" key="5">
    <source>
        <dbReference type="EMBL" id="KAG8461813.1"/>
    </source>
</evidence>
<gene>
    <name evidence="5" type="ORF">KFE25_001431</name>
</gene>
<comment type="similarity">
    <text evidence="4">Belongs to the adenylate kinase family.</text>
</comment>
<evidence type="ECO:0000256" key="1">
    <source>
        <dbReference type="ARBA" id="ARBA00022679"/>
    </source>
</evidence>
<proteinExistence type="inferred from homology"/>
<keyword evidence="3 4" id="KW-0418">Kinase</keyword>
<dbReference type="GO" id="GO:0006139">
    <property type="term" value="P:nucleobase-containing compound metabolic process"/>
    <property type="evidence" value="ECO:0007669"/>
    <property type="project" value="InterPro"/>
</dbReference>
<dbReference type="CDD" id="cd01428">
    <property type="entry name" value="ADK"/>
    <property type="match status" value="1"/>
</dbReference>
<dbReference type="GO" id="GO:0005524">
    <property type="term" value="F:ATP binding"/>
    <property type="evidence" value="ECO:0007669"/>
    <property type="project" value="InterPro"/>
</dbReference>
<dbReference type="Pfam" id="PF00406">
    <property type="entry name" value="ADK"/>
    <property type="match status" value="1"/>
</dbReference>
<dbReference type="Proteomes" id="UP000751190">
    <property type="component" value="Unassembled WGS sequence"/>
</dbReference>
<sequence length="223" mass="23487">MGSCVSCGRDTGRSRRTRDADLRQGDAVFVLGGPGSGKGTQCALLAARHGIAHFSAGDLLRDEVASGSEAGAAIGALIAEGQIVPAQTTIDLLKKAMASRQGPHLIDGFPRSIDNAALYEEQLGVARCALFFDVDLPALDRRLLLRGETSGRTDDNLAVIRKRFATFARTSMPVLAHLERSMAVHRIDGAADIEIVFTAAERALRLGPWGGAAASAADFEFAA</sequence>
<dbReference type="PRINTS" id="PR00094">
    <property type="entry name" value="ADENYLTKNASE"/>
</dbReference>